<dbReference type="EMBL" id="MDYQ01000464">
    <property type="protein sequence ID" value="PRP74392.1"/>
    <property type="molecule type" value="Genomic_DNA"/>
</dbReference>
<dbReference type="AlphaFoldDB" id="A0A2P6MRR3"/>
<comment type="caution">
    <text evidence="1">The sequence shown here is derived from an EMBL/GenBank/DDBJ whole genome shotgun (WGS) entry which is preliminary data.</text>
</comment>
<dbReference type="OrthoDB" id="5422613at2759"/>
<gene>
    <name evidence="1" type="ORF">PROFUN_10290</name>
</gene>
<dbReference type="PANTHER" id="PTHR38167:SF1">
    <property type="entry name" value="C2H2-TYPE DOMAIN-CONTAINING PROTEIN"/>
    <property type="match status" value="1"/>
</dbReference>
<accession>A0A2P6MRR3</accession>
<keyword evidence="2" id="KW-1185">Reference proteome</keyword>
<dbReference type="Proteomes" id="UP000241769">
    <property type="component" value="Unassembled WGS sequence"/>
</dbReference>
<reference evidence="1 2" key="1">
    <citation type="journal article" date="2018" name="Genome Biol. Evol.">
        <title>Multiple Roots of Fruiting Body Formation in Amoebozoa.</title>
        <authorList>
            <person name="Hillmann F."/>
            <person name="Forbes G."/>
            <person name="Novohradska S."/>
            <person name="Ferling I."/>
            <person name="Riege K."/>
            <person name="Groth M."/>
            <person name="Westermann M."/>
            <person name="Marz M."/>
            <person name="Spaller T."/>
            <person name="Winckler T."/>
            <person name="Schaap P."/>
            <person name="Glockner G."/>
        </authorList>
    </citation>
    <scope>NUCLEOTIDE SEQUENCE [LARGE SCALE GENOMIC DNA]</scope>
    <source>
        <strain evidence="1 2">Jena</strain>
    </source>
</reference>
<name>A0A2P6MRR3_9EUKA</name>
<organism evidence="1 2">
    <name type="scientific">Planoprotostelium fungivorum</name>
    <dbReference type="NCBI Taxonomy" id="1890364"/>
    <lineage>
        <taxon>Eukaryota</taxon>
        <taxon>Amoebozoa</taxon>
        <taxon>Evosea</taxon>
        <taxon>Variosea</taxon>
        <taxon>Cavosteliida</taxon>
        <taxon>Cavosteliaceae</taxon>
        <taxon>Planoprotostelium</taxon>
    </lineage>
</organism>
<dbReference type="PANTHER" id="PTHR38167">
    <property type="entry name" value="C2H2-TYPE DOMAIN-CONTAINING PROTEIN"/>
    <property type="match status" value="1"/>
</dbReference>
<evidence type="ECO:0000313" key="1">
    <source>
        <dbReference type="EMBL" id="PRP74392.1"/>
    </source>
</evidence>
<proteinExistence type="predicted"/>
<evidence type="ECO:0008006" key="3">
    <source>
        <dbReference type="Google" id="ProtNLM"/>
    </source>
</evidence>
<evidence type="ECO:0000313" key="2">
    <source>
        <dbReference type="Proteomes" id="UP000241769"/>
    </source>
</evidence>
<dbReference type="InParanoid" id="A0A2P6MRR3"/>
<protein>
    <recommendedName>
        <fullName evidence="3">C2H2-type domain-containing protein</fullName>
    </recommendedName>
</protein>
<sequence>MTEEEEPCPKCSFNFNIIELISHVEACNGIPVESLLEPSTPPATKRTIEETYEDTPLNRTQRYHLRKAIKQIPEHQLRSVLIELSTSDPLFERTLATELTKYYQQEQVVWVECVHCGGAFDPDDERQENECIYHPGKMECDYDSEAWADWEEKNINTTQSKSDNPAGFRWTCCQEPGDLTMGCRSDRHETREKKARNRY</sequence>